<reference evidence="2 3" key="1">
    <citation type="journal article" date="2012" name="J. Bacteriol.">
        <title>Genome sequence of Thalassospira xiamenensis type strain M-5.</title>
        <authorList>
            <person name="Lai Q."/>
            <person name="Shao Z."/>
        </authorList>
    </citation>
    <scope>NUCLEOTIDE SEQUENCE [LARGE SCALE GENOMIC DNA]</scope>
    <source>
        <strain evidence="2 3">M-5</strain>
    </source>
</reference>
<dbReference type="Pfam" id="PF14559">
    <property type="entry name" value="TPR_19"/>
    <property type="match status" value="1"/>
</dbReference>
<dbReference type="GeneID" id="31927024"/>
<dbReference type="KEGG" id="txi:TH3_06695"/>
<sequence length="222" mass="24535">MKITRFAMICAFALGLPLSANADTANNEAMNGVAHLQEEWARIKYQMTDEKQQLEAIHQLETEGESLLNLYPDSPEVIIWQGIVLSTDAGIVRGISALGKVNDARDLFEKSIALDPTALDGSAYTSLGSLYYQVPPWPLAFGSDSKAEEFLKKALELNPDGIDPNYFYGDFLLQNDHYAEAKFYLEKALNAPDRPSRASADAGRRAEIAKALYEIAQEVSKN</sequence>
<keyword evidence="1" id="KW-0732">Signal</keyword>
<dbReference type="EMBL" id="CP004388">
    <property type="protein sequence ID" value="AJD51459.1"/>
    <property type="molecule type" value="Genomic_DNA"/>
</dbReference>
<feature type="signal peptide" evidence="1">
    <location>
        <begin position="1"/>
        <end position="22"/>
    </location>
</feature>
<proteinExistence type="predicted"/>
<accession>A0AB72UBG0</accession>
<dbReference type="Gene3D" id="1.25.40.10">
    <property type="entry name" value="Tetratricopeptide repeat domain"/>
    <property type="match status" value="1"/>
</dbReference>
<dbReference type="Proteomes" id="UP000007127">
    <property type="component" value="Chromosome"/>
</dbReference>
<dbReference type="InterPro" id="IPR011990">
    <property type="entry name" value="TPR-like_helical_dom_sf"/>
</dbReference>
<feature type="chain" id="PRO_5044494662" description="TPR repeat-containing protein" evidence="1">
    <location>
        <begin position="23"/>
        <end position="222"/>
    </location>
</feature>
<dbReference type="RefSeq" id="WP_007090892.1">
    <property type="nucleotide sequence ID" value="NZ_CP004388.1"/>
</dbReference>
<dbReference type="SUPFAM" id="SSF48452">
    <property type="entry name" value="TPR-like"/>
    <property type="match status" value="1"/>
</dbReference>
<evidence type="ECO:0000256" key="1">
    <source>
        <dbReference type="SAM" id="SignalP"/>
    </source>
</evidence>
<organism evidence="2 3">
    <name type="scientific">Thalassospira xiamenensis M-5 = DSM 17429</name>
    <dbReference type="NCBI Taxonomy" id="1123366"/>
    <lineage>
        <taxon>Bacteria</taxon>
        <taxon>Pseudomonadati</taxon>
        <taxon>Pseudomonadota</taxon>
        <taxon>Alphaproteobacteria</taxon>
        <taxon>Rhodospirillales</taxon>
        <taxon>Thalassospiraceae</taxon>
        <taxon>Thalassospira</taxon>
    </lineage>
</organism>
<name>A0AB72UBG0_9PROT</name>
<evidence type="ECO:0008006" key="4">
    <source>
        <dbReference type="Google" id="ProtNLM"/>
    </source>
</evidence>
<gene>
    <name evidence="2" type="ORF">TH3_06695</name>
</gene>
<evidence type="ECO:0000313" key="3">
    <source>
        <dbReference type="Proteomes" id="UP000007127"/>
    </source>
</evidence>
<evidence type="ECO:0000313" key="2">
    <source>
        <dbReference type="EMBL" id="AJD51459.1"/>
    </source>
</evidence>
<protein>
    <recommendedName>
        <fullName evidence="4">TPR repeat-containing protein</fullName>
    </recommendedName>
</protein>
<dbReference type="AlphaFoldDB" id="A0AB72UBG0"/>